<evidence type="ECO:0000313" key="12">
    <source>
        <dbReference type="EMBL" id="CAF4390924.1"/>
    </source>
</evidence>
<evidence type="ECO:0000256" key="5">
    <source>
        <dbReference type="SAM" id="Phobius"/>
    </source>
</evidence>
<keyword evidence="5" id="KW-0812">Transmembrane</keyword>
<dbReference type="PRINTS" id="PR00721">
    <property type="entry name" value="STOMATIN"/>
</dbReference>
<evidence type="ECO:0000313" key="7">
    <source>
        <dbReference type="EMBL" id="CAF3212949.1"/>
    </source>
</evidence>
<protein>
    <recommendedName>
        <fullName evidence="6">Band 7 domain-containing protein</fullName>
    </recommendedName>
</protein>
<dbReference type="GO" id="GO:0005886">
    <property type="term" value="C:plasma membrane"/>
    <property type="evidence" value="ECO:0007669"/>
    <property type="project" value="InterPro"/>
</dbReference>
<gene>
    <name evidence="8" type="ORF">FME351_LOCUS6560</name>
    <name evidence="10" type="ORF">GRG538_LOCUS12047</name>
    <name evidence="11" type="ORF">KIK155_LOCUS23854</name>
    <name evidence="9" type="ORF">LUA448_LOCUS15841</name>
    <name evidence="7" type="ORF">TIS948_LOCUS13229</name>
    <name evidence="12" type="ORF">TSG867_LOCUS12267</name>
</gene>
<evidence type="ECO:0000256" key="1">
    <source>
        <dbReference type="ARBA" id="ARBA00004370"/>
    </source>
</evidence>
<dbReference type="PANTHER" id="PTHR10264">
    <property type="entry name" value="BAND 7 PROTEIN-RELATED"/>
    <property type="match status" value="1"/>
</dbReference>
<evidence type="ECO:0000256" key="3">
    <source>
        <dbReference type="ARBA" id="ARBA00023136"/>
    </source>
</evidence>
<dbReference type="AlphaFoldDB" id="A0A817YMY6"/>
<dbReference type="Proteomes" id="UP000663872">
    <property type="component" value="Unassembled WGS sequence"/>
</dbReference>
<dbReference type="Proteomes" id="UP000663869">
    <property type="component" value="Unassembled WGS sequence"/>
</dbReference>
<dbReference type="EMBL" id="CAJNYV010004238">
    <property type="protein sequence ID" value="CAF3657907.1"/>
    <property type="molecule type" value="Genomic_DNA"/>
</dbReference>
<organism evidence="9 13">
    <name type="scientific">Rotaria socialis</name>
    <dbReference type="NCBI Taxonomy" id="392032"/>
    <lineage>
        <taxon>Eukaryota</taxon>
        <taxon>Metazoa</taxon>
        <taxon>Spiralia</taxon>
        <taxon>Gnathifera</taxon>
        <taxon>Rotifera</taxon>
        <taxon>Eurotatoria</taxon>
        <taxon>Bdelloidea</taxon>
        <taxon>Philodinida</taxon>
        <taxon>Philodinidae</taxon>
        <taxon>Rotaria</taxon>
    </lineage>
</organism>
<dbReference type="Gene3D" id="6.10.250.2090">
    <property type="match status" value="1"/>
</dbReference>
<dbReference type="InterPro" id="IPR001107">
    <property type="entry name" value="Band_7"/>
</dbReference>
<dbReference type="PROSITE" id="PS01270">
    <property type="entry name" value="BAND_7"/>
    <property type="match status" value="1"/>
</dbReference>
<dbReference type="EMBL" id="CAJNXB010002053">
    <property type="protein sequence ID" value="CAF3212949.1"/>
    <property type="molecule type" value="Genomic_DNA"/>
</dbReference>
<evidence type="ECO:0000313" key="13">
    <source>
        <dbReference type="Proteomes" id="UP000663833"/>
    </source>
</evidence>
<evidence type="ECO:0000313" key="11">
    <source>
        <dbReference type="EMBL" id="CAF3657907.1"/>
    </source>
</evidence>
<feature type="region of interest" description="Disordered" evidence="4">
    <location>
        <begin position="1"/>
        <end position="39"/>
    </location>
</feature>
<dbReference type="EMBL" id="CAJNYT010001687">
    <property type="protein sequence ID" value="CAF3424228.1"/>
    <property type="molecule type" value="Genomic_DNA"/>
</dbReference>
<dbReference type="InterPro" id="IPR036013">
    <property type="entry name" value="Band_7/SPFH_dom_sf"/>
</dbReference>
<evidence type="ECO:0000256" key="2">
    <source>
        <dbReference type="ARBA" id="ARBA00008164"/>
    </source>
</evidence>
<name>A0A817YMY6_9BILA</name>
<dbReference type="InterPro" id="IPR018080">
    <property type="entry name" value="Band_7/stomatin-like_CS"/>
</dbReference>
<dbReference type="SMART" id="SM00244">
    <property type="entry name" value="PHB"/>
    <property type="match status" value="1"/>
</dbReference>
<dbReference type="InterPro" id="IPR001972">
    <property type="entry name" value="Stomatin_HflK_fam"/>
</dbReference>
<dbReference type="Proteomes" id="UP000663825">
    <property type="component" value="Unassembled WGS sequence"/>
</dbReference>
<evidence type="ECO:0000313" key="8">
    <source>
        <dbReference type="EMBL" id="CAF3373406.1"/>
    </source>
</evidence>
<comment type="subcellular location">
    <subcellularLocation>
        <location evidence="1">Membrane</location>
    </subcellularLocation>
</comment>
<dbReference type="EMBL" id="CAJNYD010001924">
    <property type="protein sequence ID" value="CAF3381802.1"/>
    <property type="molecule type" value="Genomic_DNA"/>
</dbReference>
<dbReference type="Proteomes" id="UP000663833">
    <property type="component" value="Unassembled WGS sequence"/>
</dbReference>
<dbReference type="Proteomes" id="UP000663862">
    <property type="component" value="Unassembled WGS sequence"/>
</dbReference>
<evidence type="ECO:0000256" key="4">
    <source>
        <dbReference type="SAM" id="MobiDB-lite"/>
    </source>
</evidence>
<dbReference type="PANTHER" id="PTHR10264:SF19">
    <property type="entry name" value="AT06885P-RELATED"/>
    <property type="match status" value="1"/>
</dbReference>
<dbReference type="Pfam" id="PF01145">
    <property type="entry name" value="Band_7"/>
    <property type="match status" value="1"/>
</dbReference>
<dbReference type="Gene3D" id="3.30.479.30">
    <property type="entry name" value="Band 7 domain"/>
    <property type="match status" value="1"/>
</dbReference>
<feature type="domain" description="Band 7" evidence="6">
    <location>
        <begin position="128"/>
        <end position="286"/>
    </location>
</feature>
<evidence type="ECO:0000313" key="10">
    <source>
        <dbReference type="EMBL" id="CAF3424228.1"/>
    </source>
</evidence>
<evidence type="ECO:0000313" key="9">
    <source>
        <dbReference type="EMBL" id="CAF3381802.1"/>
    </source>
</evidence>
<dbReference type="SUPFAM" id="SSF117892">
    <property type="entry name" value="Band 7/SPFH domain"/>
    <property type="match status" value="1"/>
</dbReference>
<keyword evidence="5" id="KW-1133">Transmembrane helix</keyword>
<reference evidence="9" key="1">
    <citation type="submission" date="2021-02" db="EMBL/GenBank/DDBJ databases">
        <authorList>
            <person name="Nowell W R."/>
        </authorList>
    </citation>
    <scope>NUCLEOTIDE SEQUENCE</scope>
</reference>
<dbReference type="Proteomes" id="UP000663865">
    <property type="component" value="Unassembled WGS sequence"/>
</dbReference>
<dbReference type="EMBL" id="CAJNYU010000551">
    <property type="protein sequence ID" value="CAF3373406.1"/>
    <property type="molecule type" value="Genomic_DNA"/>
</dbReference>
<dbReference type="OrthoDB" id="2105077at2759"/>
<dbReference type="EMBL" id="CAJOBQ010000614">
    <property type="protein sequence ID" value="CAF4390924.1"/>
    <property type="molecule type" value="Genomic_DNA"/>
</dbReference>
<dbReference type="InterPro" id="IPR043202">
    <property type="entry name" value="Band-7_stomatin-like"/>
</dbReference>
<comment type="caution">
    <text evidence="9">The sequence shown here is derived from an EMBL/GenBank/DDBJ whole genome shotgun (WGS) entry which is preliminary data.</text>
</comment>
<sequence length="360" mass="40159">MRGAKQHHSWKADDERRQRSPPSSQQASPTRPHNTSSGYHMHEKFDTVRAFARMIMREEDEQDIREMSRDRNHPHSTAASAAIQYTRSAIIRTQMDSHEDYNLGICGYILLALSYALICLTFPFSLTVCLKVVQEYERAVMFRLGRILGGAKGPGLFIIVPCVDAYTKVDLRTVTFDVPPQEILTKDSVTVAVDAVVYFRVFDPVISITNVEDAPKSTQLLAATSLRNVLGTKSLQEILSDRESIAQTMQAALDEGTEGWGVRVERVEVKDVRLPVQLQRAMAAEAEAAREARAKVIAAEGEQKAARALKDAADVIMQSPTALQLRYLQTLTTIASEKNSTIVFPIPIELMHAAITTYRK</sequence>
<accession>A0A817YMY6</accession>
<feature type="transmembrane region" description="Helical" evidence="5">
    <location>
        <begin position="101"/>
        <end position="124"/>
    </location>
</feature>
<comment type="similarity">
    <text evidence="2">Belongs to the band 7/mec-2 family.</text>
</comment>
<keyword evidence="3 5" id="KW-0472">Membrane</keyword>
<proteinExistence type="inferred from homology"/>
<feature type="compositionally biased region" description="Low complexity" evidence="4">
    <location>
        <begin position="20"/>
        <end position="32"/>
    </location>
</feature>
<evidence type="ECO:0000259" key="6">
    <source>
        <dbReference type="SMART" id="SM00244"/>
    </source>
</evidence>
<dbReference type="FunFam" id="3.30.479.30:FF:000002">
    <property type="entry name" value="band 7 protein AGAP004871"/>
    <property type="match status" value="1"/>
</dbReference>